<feature type="compositionally biased region" description="Pro residues" evidence="7">
    <location>
        <begin position="925"/>
        <end position="937"/>
    </location>
</feature>
<evidence type="ECO:0000313" key="11">
    <source>
        <dbReference type="EMBL" id="KAI5621890.1"/>
    </source>
</evidence>
<dbReference type="Gene3D" id="1.10.287.210">
    <property type="match status" value="1"/>
</dbReference>
<dbReference type="InterPro" id="IPR043128">
    <property type="entry name" value="Rev_trsase/Diguanyl_cyclase"/>
</dbReference>
<protein>
    <submittedName>
        <fullName evidence="11">Uncharacterized protein</fullName>
    </submittedName>
</protein>
<dbReference type="GO" id="GO:0003676">
    <property type="term" value="F:nucleic acid binding"/>
    <property type="evidence" value="ECO:0007669"/>
    <property type="project" value="InterPro"/>
</dbReference>
<dbReference type="EMBL" id="MU551627">
    <property type="protein sequence ID" value="KAI5621890.1"/>
    <property type="molecule type" value="Genomic_DNA"/>
</dbReference>
<keyword evidence="8" id="KW-0812">Transmembrane</keyword>
<dbReference type="Gene3D" id="3.10.20.370">
    <property type="match status" value="1"/>
</dbReference>
<dbReference type="Gene3D" id="3.30.420.10">
    <property type="entry name" value="Ribonuclease H-like superfamily/Ribonuclease H"/>
    <property type="match status" value="2"/>
</dbReference>
<gene>
    <name evidence="11" type="ORF">C0J50_18274</name>
</gene>
<evidence type="ECO:0000256" key="2">
    <source>
        <dbReference type="ARBA" id="ARBA00022695"/>
    </source>
</evidence>
<evidence type="ECO:0000256" key="1">
    <source>
        <dbReference type="ARBA" id="ARBA00022679"/>
    </source>
</evidence>
<dbReference type="InterPro" id="IPR036397">
    <property type="entry name" value="RNaseH_sf"/>
</dbReference>
<evidence type="ECO:0000259" key="10">
    <source>
        <dbReference type="PROSITE" id="PS50994"/>
    </source>
</evidence>
<feature type="domain" description="Integrase catalytic" evidence="10">
    <location>
        <begin position="581"/>
        <end position="747"/>
    </location>
</feature>
<dbReference type="PROSITE" id="PS50994">
    <property type="entry name" value="INTEGRASE"/>
    <property type="match status" value="1"/>
</dbReference>
<feature type="compositionally biased region" description="Polar residues" evidence="7">
    <location>
        <begin position="912"/>
        <end position="921"/>
    </location>
</feature>
<dbReference type="PANTHER" id="PTHR37984">
    <property type="entry name" value="PROTEIN CBG26694"/>
    <property type="match status" value="1"/>
</dbReference>
<keyword evidence="8" id="KW-0472">Membrane</keyword>
<keyword evidence="5" id="KW-0378">Hydrolase</keyword>
<dbReference type="GO" id="GO:0015074">
    <property type="term" value="P:DNA integration"/>
    <property type="evidence" value="ECO:0007669"/>
    <property type="project" value="InterPro"/>
</dbReference>
<feature type="region of interest" description="Disordered" evidence="7">
    <location>
        <begin position="857"/>
        <end position="940"/>
    </location>
</feature>
<dbReference type="Gene3D" id="1.10.340.70">
    <property type="match status" value="1"/>
</dbReference>
<dbReference type="Pfam" id="PF18697">
    <property type="entry name" value="MLVIN_C"/>
    <property type="match status" value="1"/>
</dbReference>
<dbReference type="PROSITE" id="PS50879">
    <property type="entry name" value="RNASE_H_1"/>
    <property type="match status" value="1"/>
</dbReference>
<reference evidence="11" key="1">
    <citation type="submission" date="2018-07" db="EMBL/GenBank/DDBJ databases">
        <title>Comparative genomics of catfishes provides insights into carnivory and benthic adaptation.</title>
        <authorList>
            <person name="Zhang Y."/>
            <person name="Wang D."/>
            <person name="Peng Z."/>
            <person name="Zheng S."/>
            <person name="Shao F."/>
            <person name="Tao W."/>
        </authorList>
    </citation>
    <scope>NUCLEOTIDE SEQUENCE</scope>
    <source>
        <strain evidence="11">Chongqing</strain>
    </source>
</reference>
<dbReference type="SUPFAM" id="SSF58069">
    <property type="entry name" value="Virus ectodomain"/>
    <property type="match status" value="1"/>
</dbReference>
<feature type="transmembrane region" description="Helical" evidence="8">
    <location>
        <begin position="1630"/>
        <end position="1659"/>
    </location>
</feature>
<keyword evidence="6" id="KW-0511">Multifunctional enzyme</keyword>
<dbReference type="InterPro" id="IPR040643">
    <property type="entry name" value="MLVIN_C"/>
</dbReference>
<dbReference type="Proteomes" id="UP001205998">
    <property type="component" value="Unassembled WGS sequence"/>
</dbReference>
<dbReference type="Pfam" id="PF00075">
    <property type="entry name" value="RNase_H"/>
    <property type="match status" value="1"/>
</dbReference>
<evidence type="ECO:0000259" key="9">
    <source>
        <dbReference type="PROSITE" id="PS50879"/>
    </source>
</evidence>
<evidence type="ECO:0000256" key="6">
    <source>
        <dbReference type="ARBA" id="ARBA00023268"/>
    </source>
</evidence>
<dbReference type="InterPro" id="IPR002156">
    <property type="entry name" value="RNaseH_domain"/>
</dbReference>
<dbReference type="SUPFAM" id="SSF56672">
    <property type="entry name" value="DNA/RNA polymerases"/>
    <property type="match status" value="1"/>
</dbReference>
<feature type="domain" description="RNase H type-1" evidence="9">
    <location>
        <begin position="297"/>
        <end position="449"/>
    </location>
</feature>
<dbReference type="InterPro" id="IPR043502">
    <property type="entry name" value="DNA/RNA_pol_sf"/>
</dbReference>
<dbReference type="InterPro" id="IPR001584">
    <property type="entry name" value="Integrase_cat-core"/>
</dbReference>
<dbReference type="SUPFAM" id="SSF53098">
    <property type="entry name" value="Ribonuclease H-like"/>
    <property type="match status" value="2"/>
</dbReference>
<dbReference type="InterPro" id="IPR041577">
    <property type="entry name" value="RT_RNaseH_2"/>
</dbReference>
<dbReference type="Pfam" id="PF17919">
    <property type="entry name" value="RT_RNaseH_2"/>
    <property type="match status" value="1"/>
</dbReference>
<dbReference type="Pfam" id="PF00665">
    <property type="entry name" value="rve"/>
    <property type="match status" value="1"/>
</dbReference>
<evidence type="ECO:0000256" key="7">
    <source>
        <dbReference type="SAM" id="MobiDB-lite"/>
    </source>
</evidence>
<evidence type="ECO:0000313" key="12">
    <source>
        <dbReference type="Proteomes" id="UP001205998"/>
    </source>
</evidence>
<keyword evidence="2" id="KW-0548">Nucleotidyltransferase</keyword>
<dbReference type="GO" id="GO:0004523">
    <property type="term" value="F:RNA-DNA hybrid ribonuclease activity"/>
    <property type="evidence" value="ECO:0007669"/>
    <property type="project" value="InterPro"/>
</dbReference>
<keyword evidence="3" id="KW-0540">Nuclease</keyword>
<dbReference type="Gene3D" id="3.30.70.270">
    <property type="match status" value="2"/>
</dbReference>
<evidence type="ECO:0000256" key="3">
    <source>
        <dbReference type="ARBA" id="ARBA00022722"/>
    </source>
</evidence>
<organism evidence="11 12">
    <name type="scientific">Silurus asotus</name>
    <name type="common">Amur catfish</name>
    <name type="synonym">Parasilurus asotus</name>
    <dbReference type="NCBI Taxonomy" id="30991"/>
    <lineage>
        <taxon>Eukaryota</taxon>
        <taxon>Metazoa</taxon>
        <taxon>Chordata</taxon>
        <taxon>Craniata</taxon>
        <taxon>Vertebrata</taxon>
        <taxon>Euteleostomi</taxon>
        <taxon>Actinopterygii</taxon>
        <taxon>Neopterygii</taxon>
        <taxon>Teleostei</taxon>
        <taxon>Ostariophysi</taxon>
        <taxon>Siluriformes</taxon>
        <taxon>Siluridae</taxon>
        <taxon>Silurus</taxon>
    </lineage>
</organism>
<accession>A0AAD5ATI8</accession>
<keyword evidence="12" id="KW-1185">Reference proteome</keyword>
<evidence type="ECO:0000256" key="8">
    <source>
        <dbReference type="SAM" id="Phobius"/>
    </source>
</evidence>
<evidence type="ECO:0000256" key="5">
    <source>
        <dbReference type="ARBA" id="ARBA00022801"/>
    </source>
</evidence>
<name>A0AAD5ATI8_SILAS</name>
<dbReference type="GO" id="GO:0016779">
    <property type="term" value="F:nucleotidyltransferase activity"/>
    <property type="evidence" value="ECO:0007669"/>
    <property type="project" value="UniProtKB-KW"/>
</dbReference>
<dbReference type="InterPro" id="IPR050951">
    <property type="entry name" value="Retrovirus_Pol_polyprotein"/>
</dbReference>
<sequence length="1855" mass="206113">MLSNIPEETKEQCLKDSITVLKALAKNGHKVSKEKLQFCSKKVEYLGRVLEGTTRKISPAHVEAIRNAPRPENVRQMLSFLGMAGFSRPWICDFALKAQPIRDMIKAAGQNKPSAKLTWTPDGVAAFELIKNTMASAPALACPNYRKPFHLYVSERQGFASAVLMQHQKGMGNQPIAYFSTALDTVEKGMPPCYRAISAAAFAYQKASSITMGHPVTLYTSHALFALLTSQKFVITNARRTGYDVILSSPELTIERCNTVNPAERMVLPNDGTPHCCTEESEKFLKARADLEPEPLQESQRVFFVDGSCYRTLEGNRAGYAVVEHDPEKQEYKTIAQAQVPQPCSAQLAEIKALTAACKLTADKTCTVYTDSAYAYGVCHVFGPIWAQRGFQRADGSTITHGSAITDLLRAIQLPKKLAIVKCRAHKTDGTVATRGNTAADEAAKKAAIGEQSVMAVLIPGETEERSENLTMDEIVQGQEAASPEERECWKKRGAWQEDDTKVWRSADGIWVATRALLPMLIREVHGPDHCNRKVFIDTIRKEWWSPYLAGIVDHFLRQCEVCARNNVRKNFTAPISHIPVPMGPFRHLVMDFVDMQDRVSGKRYIPVVVDRFSRWVEAVATADNKAKTVIKFLCREVIPRFGIPDQVQSDNGPHFANVLMKELWKALGVKHKLGCVYHPQSHGMVERANGTIKAKVAKICASTKLNWVQALPLALMKMRSQTNRTLHLTPHEIVTGRPMPMPFTRGPYKGPKLEQLEKEMSSYVKHLTEIHRTVYPQVCAATKASEGPTDKEAKKLAKVVPGEFVYIKTFKKKHWKTPRREGPFKVVLATPTALKVEGKEHWYHLNHCCRAYVDGEKGPKPTTSGQDSASDSEDSDDGDDHRPSTSTGPARRTRAQEKKRAARRAKKQATPDSQPGGSTSDPKPALPAPLDLPPTPDLSAVFPDVPIADSPSTERVPIATTSRAPDVYLPAPFSPSDFLPLDLPDPPQNIDRHSTSLADQISPFTPSDLPPLYHGPAIPPDVDVQGWADNASDAHFRLTVEVGVRRPGIVNDLTNPTVAVVIEGRPVHGACKRLHGIWLHHYYTQQTATRSGKIQTSSIDPDTGARVYAPGGQPGLQPRQAAIDFNIRCRTYHNNVTLGAVSVTMNGATYKPHRALCYTTKNQSTFLVNMFLPDSNPDHSDIAEGRVWGMDAHFNSNNTPRHKPSFTFDTVNVTGVKVYNDTDSHNTPPNTYYSWLQDTARQTHPNSTCVVCHNRIAHTPYVMPTRGIYECAKPPYNNTHLCPAACLLGAAAHTHGALWMQNYSSSCTYLPNTTQTTANIRVRVRSDQKFPLCLKGRGSIQVGYVPKVACQQTLEANHPIINMIHNCDTSLYGCNPNITVEVIIPSLRLGTLPLADVFWYCGEPHVLQTLPTYWEGLCAPVVLEGHLTVFELNETRLEEILYAHGRHHSRSRREILNTLSLNQYFTLGNSSYLPHWADDKAVYIDWSGEPVGVPEQYRALQEASSTAWTIFLPHVQVHRNMKWINYIWYNQQRFINHTISALGLISEQLHATTMMTVQNRFALDTMRGPEQGVCTMFGTDCCALIPLHTGPHGPLATVFNRMKAMRKEATQNNASPDPAWYKWLMSGDWFAGLIRIMVVIGIVLIAVLLLVVCGIPLIRALIDKTVHSLFGQYLMMHTTPHGPENGSSETTSWTATSAFLPKAGAKTLTPRLFDLYGPVASGSCSPYLHFPPTQLPLCSLSQHRSLHPAVIRLDYSRTPAADPTDVSRIQHGSSLSTGPSYSRIEFAAQLEDARRGRSTTSPASFKTRRFHSFLSTLDAREQHLHGLHSAFLATTRTHHTYIQTASTYNHSLCI</sequence>
<evidence type="ECO:0000256" key="4">
    <source>
        <dbReference type="ARBA" id="ARBA00022759"/>
    </source>
</evidence>
<dbReference type="InterPro" id="IPR012337">
    <property type="entry name" value="RNaseH-like_sf"/>
</dbReference>
<dbReference type="PANTHER" id="PTHR37984:SF5">
    <property type="entry name" value="PROTEIN NYNRIN-LIKE"/>
    <property type="match status" value="1"/>
</dbReference>
<comment type="caution">
    <text evidence="11">The sequence shown here is derived from an EMBL/GenBank/DDBJ whole genome shotgun (WGS) entry which is preliminary data.</text>
</comment>
<keyword evidence="1" id="KW-0808">Transferase</keyword>
<keyword evidence="8" id="KW-1133">Transmembrane helix</keyword>
<dbReference type="Gene3D" id="2.30.30.850">
    <property type="match status" value="1"/>
</dbReference>
<keyword evidence="4" id="KW-0255">Endonuclease</keyword>
<proteinExistence type="predicted"/>